<dbReference type="SUPFAM" id="SSF56784">
    <property type="entry name" value="HAD-like"/>
    <property type="match status" value="1"/>
</dbReference>
<evidence type="ECO:0000313" key="3">
    <source>
        <dbReference type="EMBL" id="WFF42267.1"/>
    </source>
</evidence>
<feature type="compositionally biased region" description="Polar residues" evidence="2">
    <location>
        <begin position="45"/>
        <end position="55"/>
    </location>
</feature>
<dbReference type="SFLD" id="SFLDS00003">
    <property type="entry name" value="Haloacid_Dehalogenase"/>
    <property type="match status" value="1"/>
</dbReference>
<accession>A0ABY8FI92</accession>
<evidence type="ECO:0000256" key="1">
    <source>
        <dbReference type="ARBA" id="ARBA00022729"/>
    </source>
</evidence>
<protein>
    <submittedName>
        <fullName evidence="3">5'-nucleotidase, lipoprotein e(P4) family</fullName>
    </submittedName>
</protein>
<organism evidence="3 4">
    <name type="scientific">Salinicola endophyticus</name>
    <dbReference type="NCBI Taxonomy" id="1949083"/>
    <lineage>
        <taxon>Bacteria</taxon>
        <taxon>Pseudomonadati</taxon>
        <taxon>Pseudomonadota</taxon>
        <taxon>Gammaproteobacteria</taxon>
        <taxon>Oceanospirillales</taxon>
        <taxon>Halomonadaceae</taxon>
        <taxon>Salinicola</taxon>
    </lineage>
</organism>
<dbReference type="InterPro" id="IPR023214">
    <property type="entry name" value="HAD_sf"/>
</dbReference>
<evidence type="ECO:0000313" key="4">
    <source>
        <dbReference type="Proteomes" id="UP001321526"/>
    </source>
</evidence>
<dbReference type="InterPro" id="IPR005519">
    <property type="entry name" value="Acid_phosphat_B-like"/>
</dbReference>
<name>A0ABY8FI92_9GAMM</name>
<sequence>MVTRRLYSAPAPERRTPPRRAARMAPAACAGHSEAAGSATARAGVTSTSTLSQEPKMTRSPLSLALLGLVCAGGLSACAQQPAQQTSQPPAPALSDQLVMATLWMQTSGEYAALSHQAFNLARRNLDRALAASDGQQRPPAIVVDVDETVLDNTPYEAWLIASGQDYQSATWQQWVDKASARAMPGAKAFLDYAASRGVEVFYITNRRAEETQATLRNLRQVGFPDADEAHFLPRAKSSDKSARRQRVAQSHWVILLMGDNLGDFSAGFDRDTAEARRAAVEAQPDAFGSRYIVLPNPAYGAWEGALYQNNWHLSDEQKARARHNHLQMWSGPETP</sequence>
<feature type="region of interest" description="Disordered" evidence="2">
    <location>
        <begin position="1"/>
        <end position="56"/>
    </location>
</feature>
<dbReference type="NCBIfam" id="TIGR01533">
    <property type="entry name" value="lipo_e_P4"/>
    <property type="match status" value="1"/>
</dbReference>
<dbReference type="SFLD" id="SFLDG01125">
    <property type="entry name" value="C1.1:_Acid_Phosphatase_Like"/>
    <property type="match status" value="1"/>
</dbReference>
<dbReference type="Pfam" id="PF03767">
    <property type="entry name" value="Acid_phosphat_B"/>
    <property type="match status" value="1"/>
</dbReference>
<dbReference type="PANTHER" id="PTHR31284:SF10">
    <property type="entry name" value="ACID PHOSPHATASE-LIKE PROTEIN"/>
    <property type="match status" value="1"/>
</dbReference>
<keyword evidence="4" id="KW-1185">Reference proteome</keyword>
<gene>
    <name evidence="3" type="ORF">EVC62_12545</name>
</gene>
<reference evidence="3 4" key="1">
    <citation type="submission" date="2019-01" db="EMBL/GenBank/DDBJ databases">
        <title>Genome sequence of Salinicola endophyticus REST5.</title>
        <authorList>
            <person name="Nascimento F.X."/>
        </authorList>
    </citation>
    <scope>NUCLEOTIDE SEQUENCE [LARGE SCALE GENOMIC DNA]</scope>
    <source>
        <strain evidence="3 4">REST5</strain>
    </source>
</reference>
<dbReference type="InterPro" id="IPR036412">
    <property type="entry name" value="HAD-like_sf"/>
</dbReference>
<dbReference type="EMBL" id="CP035631">
    <property type="protein sequence ID" value="WFF42267.1"/>
    <property type="molecule type" value="Genomic_DNA"/>
</dbReference>
<dbReference type="PANTHER" id="PTHR31284">
    <property type="entry name" value="ACID PHOSPHATASE-LIKE PROTEIN"/>
    <property type="match status" value="1"/>
</dbReference>
<keyword evidence="3" id="KW-0449">Lipoprotein</keyword>
<dbReference type="InterPro" id="IPR006423">
    <property type="entry name" value="Lipo_e_P4"/>
</dbReference>
<proteinExistence type="predicted"/>
<keyword evidence="1" id="KW-0732">Signal</keyword>
<dbReference type="Proteomes" id="UP001321526">
    <property type="component" value="Chromosome"/>
</dbReference>
<evidence type="ECO:0000256" key="2">
    <source>
        <dbReference type="SAM" id="MobiDB-lite"/>
    </source>
</evidence>
<dbReference type="Gene3D" id="3.40.50.1000">
    <property type="entry name" value="HAD superfamily/HAD-like"/>
    <property type="match status" value="1"/>
</dbReference>
<dbReference type="CDD" id="cd07534">
    <property type="entry name" value="HAD_CAP"/>
    <property type="match status" value="1"/>
</dbReference>